<sequence>MQQDYRYPPPFRIIQGRTIPQRKKRKIIGELLIIEGEYSSERSAEVKVFNDPIHGQMELHPLLVKIIDTPQFQRLRHIKQLGTKYLVYPGATHTRFEHSLGVAYLARCLLKTLRENQPELNITERDFLCVQIAALCHDMGHGPFSHLFDGMFIPEVQPDDKHWEHEKASVDMFHCMRKKNGLDKEMERYGLNLDEDIKFIEELILKGKKDGQVKPCLSCCFSIYQDTAFKFKIFPILQWLMKGRTEDKSFLYEIVANKVNGVDVDKWDYLVRDCYYLGIPCGFDSQRLLKSARVCEVNGRKHICFRDKVADNVYGMFHTRYTLHRQALQHKIGYIIDVKINEALMLADGKLRISKAKDNMLGYTELTDHIFDEILSQRVSPLFVGEARLNETKLKEKLKDRRREVFQEELQNKWRERVEDYNRSNSPELKPDDFDINVTDLKMKKFPKWLVRVYHKTDVAQEVQKTAQECFHEWCRDEFIDSGDTTDHLAEARKILLNIVKRRLPKCIGEARLKEEGLKVSWQNTGRRLLEILKPLRLMWTAQFMVVNA</sequence>
<dbReference type="GO" id="GO:0006203">
    <property type="term" value="P:dGTP catabolic process"/>
    <property type="evidence" value="ECO:0007669"/>
    <property type="project" value="TreeGrafter"/>
</dbReference>
<feature type="domain" description="HD" evidence="2">
    <location>
        <begin position="95"/>
        <end position="270"/>
    </location>
</feature>
<dbReference type="InterPro" id="IPR006674">
    <property type="entry name" value="HD_domain"/>
</dbReference>
<proteinExistence type="inferred from homology"/>
<dbReference type="GO" id="GO:0005634">
    <property type="term" value="C:nucleus"/>
    <property type="evidence" value="ECO:0007669"/>
    <property type="project" value="TreeGrafter"/>
</dbReference>
<dbReference type="GO" id="GO:0045088">
    <property type="term" value="P:regulation of innate immune response"/>
    <property type="evidence" value="ECO:0007669"/>
    <property type="project" value="TreeGrafter"/>
</dbReference>
<dbReference type="OrthoDB" id="9991235at2759"/>
<dbReference type="CDD" id="cd00077">
    <property type="entry name" value="HDc"/>
    <property type="match status" value="1"/>
</dbReference>
<dbReference type="GO" id="GO:0008832">
    <property type="term" value="F:dGTPase activity"/>
    <property type="evidence" value="ECO:0007669"/>
    <property type="project" value="TreeGrafter"/>
</dbReference>
<gene>
    <name evidence="3" type="primary">LOC122147425</name>
</gene>
<accession>A0A9R0B9X6</accession>
<dbReference type="Proteomes" id="UP001155660">
    <property type="component" value="Chromosome A1"/>
</dbReference>
<organism evidence="3">
    <name type="scientific">Cyprinus carpio</name>
    <name type="common">Common carp</name>
    <dbReference type="NCBI Taxonomy" id="7962"/>
    <lineage>
        <taxon>Eukaryota</taxon>
        <taxon>Metazoa</taxon>
        <taxon>Chordata</taxon>
        <taxon>Craniata</taxon>
        <taxon>Vertebrata</taxon>
        <taxon>Euteleostomi</taxon>
        <taxon>Actinopterygii</taxon>
        <taxon>Neopterygii</taxon>
        <taxon>Teleostei</taxon>
        <taxon>Ostariophysi</taxon>
        <taxon>Cypriniformes</taxon>
        <taxon>Cyprinidae</taxon>
        <taxon>Cyprininae</taxon>
        <taxon>Cyprinus</taxon>
    </lineage>
</organism>
<dbReference type="PANTHER" id="PTHR11373">
    <property type="entry name" value="DEOXYNUCLEOSIDE TRIPHOSPHATE TRIPHOSPHOHYDROLASE"/>
    <property type="match status" value="1"/>
</dbReference>
<dbReference type="SMART" id="SM00471">
    <property type="entry name" value="HDc"/>
    <property type="match status" value="1"/>
</dbReference>
<comment type="similarity">
    <text evidence="1">Belongs to the SAMHD1 family.</text>
</comment>
<evidence type="ECO:0000259" key="2">
    <source>
        <dbReference type="PROSITE" id="PS51831"/>
    </source>
</evidence>
<protein>
    <submittedName>
        <fullName evidence="3">Deoxynucleoside triphosphate triphosphohydrolase SAMHD1-like</fullName>
    </submittedName>
</protein>
<dbReference type="GeneID" id="122147425"/>
<evidence type="ECO:0000313" key="3">
    <source>
        <dbReference type="RefSeq" id="XP_042625926.1"/>
    </source>
</evidence>
<dbReference type="RefSeq" id="XP_042625926.1">
    <property type="nucleotide sequence ID" value="XM_042769992.1"/>
</dbReference>
<dbReference type="KEGG" id="ccar:122147425"/>
<dbReference type="InterPro" id="IPR050135">
    <property type="entry name" value="dGTPase-like"/>
</dbReference>
<dbReference type="GO" id="GO:0051607">
    <property type="term" value="P:defense response to virus"/>
    <property type="evidence" value="ECO:0007669"/>
    <property type="project" value="TreeGrafter"/>
</dbReference>
<dbReference type="AlphaFoldDB" id="A0A9R0B9X6"/>
<dbReference type="PROSITE" id="PS51831">
    <property type="entry name" value="HD"/>
    <property type="match status" value="1"/>
</dbReference>
<dbReference type="InterPro" id="IPR003607">
    <property type="entry name" value="HD/PDEase_dom"/>
</dbReference>
<dbReference type="PANTHER" id="PTHR11373:SF4">
    <property type="entry name" value="DEOXYNUCLEOSIDE TRIPHOSPHATE TRIPHOSPHOHYDROLASE SAMHD1"/>
    <property type="match status" value="1"/>
</dbReference>
<name>A0A9R0B9X6_CYPCA</name>
<reference evidence="3" key="1">
    <citation type="submission" date="2025-08" db="UniProtKB">
        <authorList>
            <consortium name="RefSeq"/>
        </authorList>
    </citation>
    <scope>IDENTIFICATION</scope>
    <source>
        <tissue evidence="3">Muscle</tissue>
    </source>
</reference>
<dbReference type="Pfam" id="PF01966">
    <property type="entry name" value="HD"/>
    <property type="match status" value="1"/>
</dbReference>
<evidence type="ECO:0000256" key="1">
    <source>
        <dbReference type="ARBA" id="ARBA00005776"/>
    </source>
</evidence>